<dbReference type="EMBL" id="GBRH01230844">
    <property type="protein sequence ID" value="JAD67051.1"/>
    <property type="molecule type" value="Transcribed_RNA"/>
</dbReference>
<accession>A0A0A9BUT1</accession>
<reference evidence="1" key="2">
    <citation type="journal article" date="2015" name="Data Brief">
        <title>Shoot transcriptome of the giant reed, Arundo donax.</title>
        <authorList>
            <person name="Barrero R.A."/>
            <person name="Guerrero F.D."/>
            <person name="Moolhuijzen P."/>
            <person name="Goolsby J.A."/>
            <person name="Tidwell J."/>
            <person name="Bellgard S.E."/>
            <person name="Bellgard M.I."/>
        </authorList>
    </citation>
    <scope>NUCLEOTIDE SEQUENCE</scope>
    <source>
        <tissue evidence="1">Shoot tissue taken approximately 20 cm above the soil surface</tissue>
    </source>
</reference>
<proteinExistence type="predicted"/>
<organism evidence="1">
    <name type="scientific">Arundo donax</name>
    <name type="common">Giant reed</name>
    <name type="synonym">Donax arundinaceus</name>
    <dbReference type="NCBI Taxonomy" id="35708"/>
    <lineage>
        <taxon>Eukaryota</taxon>
        <taxon>Viridiplantae</taxon>
        <taxon>Streptophyta</taxon>
        <taxon>Embryophyta</taxon>
        <taxon>Tracheophyta</taxon>
        <taxon>Spermatophyta</taxon>
        <taxon>Magnoliopsida</taxon>
        <taxon>Liliopsida</taxon>
        <taxon>Poales</taxon>
        <taxon>Poaceae</taxon>
        <taxon>PACMAD clade</taxon>
        <taxon>Arundinoideae</taxon>
        <taxon>Arundineae</taxon>
        <taxon>Arundo</taxon>
    </lineage>
</organism>
<sequence>MVHIQTLQFISRSITVSSMYLFLQITFARRK</sequence>
<dbReference type="AlphaFoldDB" id="A0A0A9BUT1"/>
<evidence type="ECO:0000313" key="1">
    <source>
        <dbReference type="EMBL" id="JAD67051.1"/>
    </source>
</evidence>
<name>A0A0A9BUT1_ARUDO</name>
<reference evidence="1" key="1">
    <citation type="submission" date="2014-09" db="EMBL/GenBank/DDBJ databases">
        <authorList>
            <person name="Magalhaes I.L.F."/>
            <person name="Oliveira U."/>
            <person name="Santos F.R."/>
            <person name="Vidigal T.H.D.A."/>
            <person name="Brescovit A.D."/>
            <person name="Santos A.J."/>
        </authorList>
    </citation>
    <scope>NUCLEOTIDE SEQUENCE</scope>
    <source>
        <tissue evidence="1">Shoot tissue taken approximately 20 cm above the soil surface</tissue>
    </source>
</reference>
<protein>
    <submittedName>
        <fullName evidence="1">Uncharacterized protein</fullName>
    </submittedName>
</protein>